<reference evidence="2" key="1">
    <citation type="journal article" date="2014" name="Int. J. Syst. Evol. Microbiol.">
        <title>Complete genome sequence of Corynebacterium casei LMG S-19264T (=DSM 44701T), isolated from a smear-ripened cheese.</title>
        <authorList>
            <consortium name="US DOE Joint Genome Institute (JGI-PGF)"/>
            <person name="Walter F."/>
            <person name="Albersmeier A."/>
            <person name="Kalinowski J."/>
            <person name="Ruckert C."/>
        </authorList>
    </citation>
    <scope>NUCLEOTIDE SEQUENCE</scope>
    <source>
        <strain evidence="2">JCM 19831</strain>
    </source>
</reference>
<dbReference type="EMBL" id="BMPI01000048">
    <property type="protein sequence ID" value="GGM63109.1"/>
    <property type="molecule type" value="Genomic_DNA"/>
</dbReference>
<dbReference type="Pfam" id="PF06723">
    <property type="entry name" value="MreB_Mbl"/>
    <property type="match status" value="1"/>
</dbReference>
<dbReference type="Proteomes" id="UP000642070">
    <property type="component" value="Unassembled WGS sequence"/>
</dbReference>
<dbReference type="InterPro" id="IPR056546">
    <property type="entry name" value="MreB_MamK-like"/>
</dbReference>
<organism evidence="2 3">
    <name type="scientific">Dactylosporangium sucinum</name>
    <dbReference type="NCBI Taxonomy" id="1424081"/>
    <lineage>
        <taxon>Bacteria</taxon>
        <taxon>Bacillati</taxon>
        <taxon>Actinomycetota</taxon>
        <taxon>Actinomycetes</taxon>
        <taxon>Micromonosporales</taxon>
        <taxon>Micromonosporaceae</taxon>
        <taxon>Dactylosporangium</taxon>
    </lineage>
</organism>
<evidence type="ECO:0000256" key="1">
    <source>
        <dbReference type="SAM" id="MobiDB-lite"/>
    </source>
</evidence>
<name>A0A917U743_9ACTN</name>
<sequence length="272" mass="27459">MRTTTTDNAALERPDATRRPGETTPREPAAVGVDLGSANIRIWASGRGAVQAANPAPAAAPWSGPVARGRIIDPEPVQRVLSGLLSGQRRPLPAGAVVVACRPVGSDARAELALREVLTTVFEPARLLFVDTLRAAAIGAGAAPGPVLIADVGAHLTEVAVLAGGVIVAAQRRNVGLHDHDGGPDPDAAVVAAVADLIGLVRLQSSHRQAIATAVRGGVLLVGGGAIRPRLAARVAGAAGTPVRRPVAPHLAAVRGAGLAALAALRRSAMRP</sequence>
<evidence type="ECO:0000313" key="3">
    <source>
        <dbReference type="Proteomes" id="UP000642070"/>
    </source>
</evidence>
<protein>
    <recommendedName>
        <fullName evidence="4">Rod shape-determining protein MreB</fullName>
    </recommendedName>
</protein>
<dbReference type="RefSeq" id="WP_190254871.1">
    <property type="nucleotide sequence ID" value="NZ_BMPI01000048.1"/>
</dbReference>
<comment type="caution">
    <text evidence="2">The sequence shown here is derived from an EMBL/GenBank/DDBJ whole genome shotgun (WGS) entry which is preliminary data.</text>
</comment>
<evidence type="ECO:0000313" key="2">
    <source>
        <dbReference type="EMBL" id="GGM63109.1"/>
    </source>
</evidence>
<keyword evidence="3" id="KW-1185">Reference proteome</keyword>
<dbReference type="SUPFAM" id="SSF53067">
    <property type="entry name" value="Actin-like ATPase domain"/>
    <property type="match status" value="1"/>
</dbReference>
<gene>
    <name evidence="2" type="ORF">GCM10007977_075860</name>
</gene>
<reference evidence="2" key="2">
    <citation type="submission" date="2020-09" db="EMBL/GenBank/DDBJ databases">
        <authorList>
            <person name="Sun Q."/>
            <person name="Ohkuma M."/>
        </authorList>
    </citation>
    <scope>NUCLEOTIDE SEQUENCE</scope>
    <source>
        <strain evidence="2">JCM 19831</strain>
    </source>
</reference>
<proteinExistence type="predicted"/>
<dbReference type="InterPro" id="IPR043129">
    <property type="entry name" value="ATPase_NBD"/>
</dbReference>
<feature type="region of interest" description="Disordered" evidence="1">
    <location>
        <begin position="1"/>
        <end position="29"/>
    </location>
</feature>
<dbReference type="AlphaFoldDB" id="A0A917U743"/>
<evidence type="ECO:0008006" key="4">
    <source>
        <dbReference type="Google" id="ProtNLM"/>
    </source>
</evidence>
<feature type="compositionally biased region" description="Basic and acidic residues" evidence="1">
    <location>
        <begin position="10"/>
        <end position="25"/>
    </location>
</feature>
<accession>A0A917U743</accession>
<dbReference type="Gene3D" id="3.30.420.40">
    <property type="match status" value="1"/>
</dbReference>